<keyword evidence="8" id="KW-0282">Flagellum</keyword>
<evidence type="ECO:0000256" key="1">
    <source>
        <dbReference type="ARBA" id="ARBA00004365"/>
    </source>
</evidence>
<evidence type="ECO:0000256" key="3">
    <source>
        <dbReference type="ARBA" id="ARBA00005709"/>
    </source>
</evidence>
<evidence type="ECO:0000256" key="4">
    <source>
        <dbReference type="ARBA" id="ARBA00022525"/>
    </source>
</evidence>
<dbReference type="KEGG" id="mmai:sS8_0630"/>
<comment type="similarity">
    <text evidence="3">Belongs to the bacterial flagellin family.</text>
</comment>
<dbReference type="SUPFAM" id="SSF64518">
    <property type="entry name" value="Phase 1 flagellin"/>
    <property type="match status" value="1"/>
</dbReference>
<evidence type="ECO:0000256" key="5">
    <source>
        <dbReference type="ARBA" id="ARBA00023143"/>
    </source>
</evidence>
<accession>A0A250KLV7</accession>
<dbReference type="InterPro" id="IPR046358">
    <property type="entry name" value="Flagellin_C"/>
</dbReference>
<dbReference type="InterPro" id="IPR001492">
    <property type="entry name" value="Flagellin"/>
</dbReference>
<dbReference type="AlphaFoldDB" id="A0A250KLV7"/>
<dbReference type="RefSeq" id="WP_119628364.1">
    <property type="nucleotide sequence ID" value="NZ_AP017928.1"/>
</dbReference>
<evidence type="ECO:0000256" key="2">
    <source>
        <dbReference type="ARBA" id="ARBA00004613"/>
    </source>
</evidence>
<dbReference type="GO" id="GO:0009424">
    <property type="term" value="C:bacterial-type flagellum hook"/>
    <property type="evidence" value="ECO:0007669"/>
    <property type="project" value="InterPro"/>
</dbReference>
<keyword evidence="9" id="KW-1185">Reference proteome</keyword>
<evidence type="ECO:0000313" key="8">
    <source>
        <dbReference type="EMBL" id="BBA32595.1"/>
    </source>
</evidence>
<keyword evidence="8" id="KW-0969">Cilium</keyword>
<dbReference type="Proteomes" id="UP000266313">
    <property type="component" value="Chromosome"/>
</dbReference>
<dbReference type="GO" id="GO:0071973">
    <property type="term" value="P:bacterial-type flagellum-dependent cell motility"/>
    <property type="evidence" value="ECO:0007669"/>
    <property type="project" value="InterPro"/>
</dbReference>
<proteinExistence type="inferred from homology"/>
<dbReference type="InterPro" id="IPR013384">
    <property type="entry name" value="Flagell_FlgL"/>
</dbReference>
<dbReference type="GO" id="GO:0005576">
    <property type="term" value="C:extracellular region"/>
    <property type="evidence" value="ECO:0007669"/>
    <property type="project" value="UniProtKB-SubCell"/>
</dbReference>
<keyword evidence="8" id="KW-0966">Cell projection</keyword>
<keyword evidence="4" id="KW-0964">Secreted</keyword>
<sequence length="431" mass="45546">MRISTPLMERMGMDGIHRQQAKLARTQLQLSTGQRILAPSDDPGAAVRALDLKESLETNRQFQSNIQAVRSRLEFEDSALTGVANLLQRARELSVESLNDTLNTGDRQAIGQEMQQLLDEMLGLANTRDANGEYIFAGFRSNTVPFVFDGGRTPPAYVYQGDKNRRLLQIAPQRPMADGDSGFAVFENVSSNSGANAIAASGGRQSVLNTLYSLAQALNGQFTASHGALMGTKDLSSGIDYSGGAKSFDLAVDGGAPVTISIAAANYAGADDLVAAINAGISATALDGTVVAQHRSGFMEFVSANAGDTSSVAISNDTDGVLTDLGLSDPELGSGAGPSFHEAASASLEDIDAALQSVSDTRASVGARLNALDEQADVHDKFIIDTEANLSEIQDLDYAEAISRFNIQQLALQAAQQAYVKVQGLTLFNYL</sequence>
<evidence type="ECO:0000259" key="7">
    <source>
        <dbReference type="Pfam" id="PF00700"/>
    </source>
</evidence>
<dbReference type="NCBIfam" id="TIGR02550">
    <property type="entry name" value="flagell_flgL"/>
    <property type="match status" value="1"/>
</dbReference>
<dbReference type="Pfam" id="PF00669">
    <property type="entry name" value="Flagellin_N"/>
    <property type="match status" value="1"/>
</dbReference>
<dbReference type="OrthoDB" id="9768249at2"/>
<protein>
    <submittedName>
        <fullName evidence="8">Flagellar hook-associated protein 3</fullName>
    </submittedName>
</protein>
<evidence type="ECO:0000313" key="9">
    <source>
        <dbReference type="Proteomes" id="UP000266313"/>
    </source>
</evidence>
<dbReference type="GO" id="GO:0005198">
    <property type="term" value="F:structural molecule activity"/>
    <property type="evidence" value="ECO:0007669"/>
    <property type="project" value="InterPro"/>
</dbReference>
<dbReference type="Pfam" id="PF00700">
    <property type="entry name" value="Flagellin_C"/>
    <property type="match status" value="1"/>
</dbReference>
<dbReference type="Gene3D" id="1.20.1330.10">
    <property type="entry name" value="f41 fragment of flagellin, N-terminal domain"/>
    <property type="match status" value="2"/>
</dbReference>
<reference evidence="8 9" key="1">
    <citation type="submission" date="2016-12" db="EMBL/GenBank/DDBJ databases">
        <title>Genome sequencing of Methylocaldum marinum.</title>
        <authorList>
            <person name="Takeuchi M."/>
            <person name="Kamagata Y."/>
            <person name="Hiraoka S."/>
            <person name="Oshima K."/>
            <person name="Hattori M."/>
            <person name="Iwasaki W."/>
        </authorList>
    </citation>
    <scope>NUCLEOTIDE SEQUENCE [LARGE SCALE GENOMIC DNA]</scope>
    <source>
        <strain evidence="8 9">S8</strain>
    </source>
</reference>
<name>A0A250KLV7_9GAMM</name>
<comment type="subcellular location">
    <subcellularLocation>
        <location evidence="1">Bacterial flagellum</location>
    </subcellularLocation>
    <subcellularLocation>
        <location evidence="2">Secreted</location>
    </subcellularLocation>
</comment>
<dbReference type="EMBL" id="AP017928">
    <property type="protein sequence ID" value="BBA32595.1"/>
    <property type="molecule type" value="Genomic_DNA"/>
</dbReference>
<gene>
    <name evidence="8" type="ORF">sS8_0630</name>
</gene>
<evidence type="ECO:0000259" key="6">
    <source>
        <dbReference type="Pfam" id="PF00669"/>
    </source>
</evidence>
<feature type="domain" description="Flagellin N-terminal" evidence="6">
    <location>
        <begin position="3"/>
        <end position="138"/>
    </location>
</feature>
<organism evidence="8 9">
    <name type="scientific">Methylocaldum marinum</name>
    <dbReference type="NCBI Taxonomy" id="1432792"/>
    <lineage>
        <taxon>Bacteria</taxon>
        <taxon>Pseudomonadati</taxon>
        <taxon>Pseudomonadota</taxon>
        <taxon>Gammaproteobacteria</taxon>
        <taxon>Methylococcales</taxon>
        <taxon>Methylococcaceae</taxon>
        <taxon>Methylocaldum</taxon>
    </lineage>
</organism>
<dbReference type="PANTHER" id="PTHR42792">
    <property type="entry name" value="FLAGELLIN"/>
    <property type="match status" value="1"/>
</dbReference>
<feature type="domain" description="Flagellin C-terminal" evidence="7">
    <location>
        <begin position="349"/>
        <end position="431"/>
    </location>
</feature>
<dbReference type="InterPro" id="IPR001029">
    <property type="entry name" value="Flagellin_N"/>
</dbReference>
<keyword evidence="5" id="KW-0975">Bacterial flagellum</keyword>
<dbReference type="PANTHER" id="PTHR42792:SF1">
    <property type="entry name" value="FLAGELLAR HOOK-ASSOCIATED PROTEIN 3"/>
    <property type="match status" value="1"/>
</dbReference>